<keyword evidence="5" id="KW-0238">DNA-binding</keyword>
<keyword evidence="4" id="KW-0067">ATP-binding</keyword>
<dbReference type="Gene3D" id="3.40.1170.10">
    <property type="entry name" value="DNA repair protein MutS, domain I"/>
    <property type="match status" value="1"/>
</dbReference>
<evidence type="ECO:0000313" key="10">
    <source>
        <dbReference type="Proteomes" id="UP000005237"/>
    </source>
</evidence>
<dbReference type="InterPro" id="IPR007860">
    <property type="entry name" value="DNA_mmatch_repair_MutS_con_dom"/>
</dbReference>
<dbReference type="PANTHER" id="PTHR11361">
    <property type="entry name" value="DNA MISMATCH REPAIR PROTEIN MUTS FAMILY MEMBER"/>
    <property type="match status" value="1"/>
</dbReference>
<feature type="compositionally biased region" description="Basic and acidic residues" evidence="6">
    <location>
        <begin position="193"/>
        <end position="224"/>
    </location>
</feature>
<reference evidence="10" key="1">
    <citation type="submission" date="2010-08" db="EMBL/GenBank/DDBJ databases">
        <authorList>
            <consortium name="Caenorhabditis japonica Sequencing Consortium"/>
            <person name="Wilson R.K."/>
        </authorList>
    </citation>
    <scope>NUCLEOTIDE SEQUENCE [LARGE SCALE GENOMIC DNA]</scope>
    <source>
        <strain evidence="10">DF5081</strain>
    </source>
</reference>
<dbReference type="GO" id="GO:0006298">
    <property type="term" value="P:mismatch repair"/>
    <property type="evidence" value="ECO:0007669"/>
    <property type="project" value="InterPro"/>
</dbReference>
<feature type="domain" description="DNA mismatch repair protein MutS-like N-terminal" evidence="7">
    <location>
        <begin position="260"/>
        <end position="373"/>
    </location>
</feature>
<dbReference type="SUPFAM" id="SSF55271">
    <property type="entry name" value="DNA repair protein MutS, domain I"/>
    <property type="match status" value="1"/>
</dbReference>
<accession>A0A8R1IBF9</accession>
<feature type="region of interest" description="Disordered" evidence="6">
    <location>
        <begin position="1"/>
        <end position="175"/>
    </location>
</feature>
<dbReference type="Proteomes" id="UP000005237">
    <property type="component" value="Unassembled WGS sequence"/>
</dbReference>
<name>A0A8R1IBF9_CAEJA</name>
<evidence type="ECO:0000256" key="6">
    <source>
        <dbReference type="SAM" id="MobiDB-lite"/>
    </source>
</evidence>
<evidence type="ECO:0000256" key="1">
    <source>
        <dbReference type="ARBA" id="ARBA00006271"/>
    </source>
</evidence>
<dbReference type="InterPro" id="IPR045076">
    <property type="entry name" value="MutS"/>
</dbReference>
<reference evidence="9" key="2">
    <citation type="submission" date="2022-06" db="UniProtKB">
        <authorList>
            <consortium name="EnsemblMetazoa"/>
        </authorList>
    </citation>
    <scope>IDENTIFICATION</scope>
    <source>
        <strain evidence="9">DF5081</strain>
    </source>
</reference>
<evidence type="ECO:0000259" key="8">
    <source>
        <dbReference type="Pfam" id="PF05188"/>
    </source>
</evidence>
<dbReference type="EnsemblMetazoa" id="CJA24446.1">
    <property type="protein sequence ID" value="CJA24446.1"/>
    <property type="gene ID" value="WBGene00180018"/>
</dbReference>
<feature type="region of interest" description="Disordered" evidence="6">
    <location>
        <begin position="193"/>
        <end position="250"/>
    </location>
</feature>
<dbReference type="GO" id="GO:0032301">
    <property type="term" value="C:MutSalpha complex"/>
    <property type="evidence" value="ECO:0007669"/>
    <property type="project" value="TreeGrafter"/>
</dbReference>
<dbReference type="GO" id="GO:0005524">
    <property type="term" value="F:ATP binding"/>
    <property type="evidence" value="ECO:0007669"/>
    <property type="project" value="UniProtKB-KW"/>
</dbReference>
<evidence type="ECO:0000256" key="5">
    <source>
        <dbReference type="ARBA" id="ARBA00023125"/>
    </source>
</evidence>
<evidence type="ECO:0000256" key="4">
    <source>
        <dbReference type="ARBA" id="ARBA00022840"/>
    </source>
</evidence>
<dbReference type="Gene3D" id="3.30.420.110">
    <property type="entry name" value="MutS, connector domain"/>
    <property type="match status" value="1"/>
</dbReference>
<dbReference type="AlphaFoldDB" id="A0A8R1IBF9"/>
<feature type="compositionally biased region" description="Basic and acidic residues" evidence="6">
    <location>
        <begin position="230"/>
        <end position="246"/>
    </location>
</feature>
<comment type="similarity">
    <text evidence="1">Belongs to the DNA mismatch repair MutS family.</text>
</comment>
<organism evidence="9 10">
    <name type="scientific">Caenorhabditis japonica</name>
    <dbReference type="NCBI Taxonomy" id="281687"/>
    <lineage>
        <taxon>Eukaryota</taxon>
        <taxon>Metazoa</taxon>
        <taxon>Ecdysozoa</taxon>
        <taxon>Nematoda</taxon>
        <taxon>Chromadorea</taxon>
        <taxon>Rhabditida</taxon>
        <taxon>Rhabditina</taxon>
        <taxon>Rhabditomorpha</taxon>
        <taxon>Rhabditoidea</taxon>
        <taxon>Rhabditidae</taxon>
        <taxon>Peloderinae</taxon>
        <taxon>Caenorhabditis</taxon>
    </lineage>
</organism>
<dbReference type="GO" id="GO:0140664">
    <property type="term" value="F:ATP-dependent DNA damage sensor activity"/>
    <property type="evidence" value="ECO:0007669"/>
    <property type="project" value="InterPro"/>
</dbReference>
<dbReference type="GO" id="GO:0030983">
    <property type="term" value="F:mismatched DNA binding"/>
    <property type="evidence" value="ECO:0007669"/>
    <property type="project" value="InterPro"/>
</dbReference>
<feature type="compositionally biased region" description="Basic and acidic residues" evidence="6">
    <location>
        <begin position="37"/>
        <end position="53"/>
    </location>
</feature>
<feature type="compositionally biased region" description="Polar residues" evidence="6">
    <location>
        <begin position="1"/>
        <end position="33"/>
    </location>
</feature>
<dbReference type="FunFam" id="3.40.1170.10:FF:000002">
    <property type="entry name" value="DNA mismatch repair protein"/>
    <property type="match status" value="1"/>
</dbReference>
<sequence length="582" mass="65478">MSKRQSTLMSFFTKTPKQDNPNTTTSSEENQTPAKVKKAEKPIKNVDGPSEKKVLKRTNSQSGLGQESPKKIVKNTPKRAKIVVSSSSEGEGDDDSADEDFEVKEGEGEEEEDVSSSDGEDVDENASDDEHAQDETFESTPQKKRSGKKKATAAIDTPKSTKSTKTARKMTKIDISSEISLTVVEQKMEKIMEGTEGERKIQKDKFKSKKSEEETERFDHESLEWLKPGKIRDASKRPDTDPEYDPKTLWVPPEFHQKQTPGHRQWWTIKSQHFDTIILFKVGKFYETYHMDAVEVVRALNIAFMRGSYAHAGFPEHAASKFADQLMNHGYKVARVEQTETPQMLEERNQKAKSKEKVVRREVCRVTSNGTRTYGILDGVDLGNAETTLDPTAKFLLAIKEQHNQETGKSTYGVCMIDTTTAHIRIGQFEDDDYRSQLRTLLANVIVVQALVERNCLSATTKAIINGILFSVPVEQLLSRKQFISADDAVRIISCDDYYGSESATWPEAIKCMLEESSVLPKAASEFQLALSAFGAVVWYLKDSLIDVDMLSMRNVTVYDASKRSIGAFSDFSRNFFPVYVL</sequence>
<evidence type="ECO:0000256" key="2">
    <source>
        <dbReference type="ARBA" id="ARBA00022741"/>
    </source>
</evidence>
<dbReference type="InterPro" id="IPR036678">
    <property type="entry name" value="MutS_con_dom_sf"/>
</dbReference>
<dbReference type="Pfam" id="PF05188">
    <property type="entry name" value="MutS_II"/>
    <property type="match status" value="1"/>
</dbReference>
<feature type="compositionally biased region" description="Basic residues" evidence="6">
    <location>
        <begin position="71"/>
        <end position="81"/>
    </location>
</feature>
<dbReference type="Pfam" id="PF01624">
    <property type="entry name" value="MutS_I"/>
    <property type="match status" value="1"/>
</dbReference>
<keyword evidence="2" id="KW-0547">Nucleotide-binding</keyword>
<keyword evidence="10" id="KW-1185">Reference proteome</keyword>
<dbReference type="InterPro" id="IPR016151">
    <property type="entry name" value="DNA_mismatch_repair_MutS_N"/>
</dbReference>
<evidence type="ECO:0000256" key="3">
    <source>
        <dbReference type="ARBA" id="ARBA00022763"/>
    </source>
</evidence>
<keyword evidence="3" id="KW-0227">DNA damage</keyword>
<feature type="compositionally biased region" description="Acidic residues" evidence="6">
    <location>
        <begin position="90"/>
        <end position="127"/>
    </location>
</feature>
<feature type="domain" description="DNA mismatch repair protein MutS connector" evidence="8">
    <location>
        <begin position="395"/>
        <end position="544"/>
    </location>
</feature>
<evidence type="ECO:0000259" key="7">
    <source>
        <dbReference type="Pfam" id="PF01624"/>
    </source>
</evidence>
<evidence type="ECO:0000313" key="9">
    <source>
        <dbReference type="EnsemblMetazoa" id="CJA24446.1"/>
    </source>
</evidence>
<evidence type="ECO:0008006" key="11">
    <source>
        <dbReference type="Google" id="ProtNLM"/>
    </source>
</evidence>
<proteinExistence type="inferred from homology"/>
<protein>
    <recommendedName>
        <fullName evidence="11">DNA mismatch repair protein MutS-like N-terminal domain-containing protein</fullName>
    </recommendedName>
</protein>
<dbReference type="PANTHER" id="PTHR11361:SF148">
    <property type="entry name" value="DNA MISMATCH REPAIR PROTEIN MSH6"/>
    <property type="match status" value="1"/>
</dbReference>
<feature type="compositionally biased region" description="Basic residues" evidence="6">
    <location>
        <begin position="142"/>
        <end position="151"/>
    </location>
</feature>
<dbReference type="InterPro" id="IPR007695">
    <property type="entry name" value="DNA_mismatch_repair_MutS-lik_N"/>
</dbReference>